<dbReference type="EMBL" id="BOMN01000115">
    <property type="protein sequence ID" value="GIE25086.1"/>
    <property type="molecule type" value="Genomic_DNA"/>
</dbReference>
<gene>
    <name evidence="2" type="ORF">Ahu01nite_081880</name>
</gene>
<evidence type="ECO:0000313" key="3">
    <source>
        <dbReference type="Proteomes" id="UP000603200"/>
    </source>
</evidence>
<keyword evidence="3" id="KW-1185">Reference proteome</keyword>
<evidence type="ECO:0000313" key="2">
    <source>
        <dbReference type="EMBL" id="GIE25086.1"/>
    </source>
</evidence>
<dbReference type="Proteomes" id="UP000603200">
    <property type="component" value="Unassembled WGS sequence"/>
</dbReference>
<feature type="region of interest" description="Disordered" evidence="1">
    <location>
        <begin position="16"/>
        <end position="42"/>
    </location>
</feature>
<organism evidence="2 3">
    <name type="scientific">Winogradskya humida</name>
    <dbReference type="NCBI Taxonomy" id="113566"/>
    <lineage>
        <taxon>Bacteria</taxon>
        <taxon>Bacillati</taxon>
        <taxon>Actinomycetota</taxon>
        <taxon>Actinomycetes</taxon>
        <taxon>Micromonosporales</taxon>
        <taxon>Micromonosporaceae</taxon>
        <taxon>Winogradskya</taxon>
    </lineage>
</organism>
<sequence>MLGEVGKQTVASAFSSARKDPAASAKGTNQRNAVEPSFSAARGTGPDRAVRYAAPRRQASVYVEVFSEESLNGFDPVAAYLVIIVDEINGGASIFPSTGESFWVNVEPGIYSFYMIMADRRYGDALEAPLYGLGLPFNGSLPLWDNQYELSDSALNSLVLDAPIEVDGAGPLGIQMVILDANRFGDDVRSLANVFGDDDGFLTGDWAVSADYPEGDWSRSSAQFSQRGNSVMGVVHSSHVDNGSEIDVQQLVHGSIDSDGVVLLKAYEARIFRGPSRSYWNLDTWRGKVLDSNTVEGSVYDVESAPGYFLMARL</sequence>
<comment type="caution">
    <text evidence="2">The sequence shown here is derived from an EMBL/GenBank/DDBJ whole genome shotgun (WGS) entry which is preliminary data.</text>
</comment>
<name>A0ABQ4A2K0_9ACTN</name>
<protein>
    <submittedName>
        <fullName evidence="2">Uncharacterized protein</fullName>
    </submittedName>
</protein>
<proteinExistence type="predicted"/>
<reference evidence="2 3" key="1">
    <citation type="submission" date="2021-01" db="EMBL/GenBank/DDBJ databases">
        <title>Whole genome shotgun sequence of Actinoplanes humidus NBRC 14915.</title>
        <authorList>
            <person name="Komaki H."/>
            <person name="Tamura T."/>
        </authorList>
    </citation>
    <scope>NUCLEOTIDE SEQUENCE [LARGE SCALE GENOMIC DNA]</scope>
    <source>
        <strain evidence="2 3">NBRC 14915</strain>
    </source>
</reference>
<evidence type="ECO:0000256" key="1">
    <source>
        <dbReference type="SAM" id="MobiDB-lite"/>
    </source>
</evidence>
<accession>A0ABQ4A2K0</accession>